<dbReference type="PANTHER" id="PTHR30600">
    <property type="entry name" value="CYTOCHROME C PEROXIDASE-RELATED"/>
    <property type="match status" value="1"/>
</dbReference>
<dbReference type="RefSeq" id="WP_236985683.1">
    <property type="nucleotide sequence ID" value="NZ_AP023086.1"/>
</dbReference>
<accession>A0AAN1WEM7</accession>
<keyword evidence="1" id="KW-0472">Membrane</keyword>
<keyword evidence="1" id="KW-1133">Transmembrane helix</keyword>
<dbReference type="EMBL" id="AP023086">
    <property type="protein sequence ID" value="BCD96177.1"/>
    <property type="molecule type" value="Genomic_DNA"/>
</dbReference>
<dbReference type="Pfam" id="PF21419">
    <property type="entry name" value="RoxA-like_Cyt-c"/>
    <property type="match status" value="1"/>
</dbReference>
<dbReference type="GO" id="GO:0009055">
    <property type="term" value="F:electron transfer activity"/>
    <property type="evidence" value="ECO:0007669"/>
    <property type="project" value="InterPro"/>
</dbReference>
<dbReference type="PANTHER" id="PTHR30600:SF9">
    <property type="entry name" value="BLR7738 PROTEIN"/>
    <property type="match status" value="1"/>
</dbReference>
<protein>
    <recommendedName>
        <fullName evidence="4">Cytochrome c domain-containing protein</fullName>
    </recommendedName>
</protein>
<dbReference type="InterPro" id="IPR047758">
    <property type="entry name" value="CytoC_perox"/>
</dbReference>
<dbReference type="NCBIfam" id="NF040606">
    <property type="entry name" value="CytoC_perox"/>
    <property type="match status" value="1"/>
</dbReference>
<organism evidence="2 3">
    <name type="scientific">Marinagarivorans cellulosilyticus</name>
    <dbReference type="NCBI Taxonomy" id="2721545"/>
    <lineage>
        <taxon>Bacteria</taxon>
        <taxon>Pseudomonadati</taxon>
        <taxon>Pseudomonadota</taxon>
        <taxon>Gammaproteobacteria</taxon>
        <taxon>Cellvibrionales</taxon>
        <taxon>Cellvibrionaceae</taxon>
        <taxon>Marinagarivorans</taxon>
    </lineage>
</organism>
<dbReference type="KEGG" id="marq:MARGE09_P0376"/>
<keyword evidence="3" id="KW-1185">Reference proteome</keyword>
<dbReference type="InterPro" id="IPR051395">
    <property type="entry name" value="Cytochrome_c_Peroxidase/MauG"/>
</dbReference>
<dbReference type="Proteomes" id="UP001320119">
    <property type="component" value="Chromosome"/>
</dbReference>
<dbReference type="InterPro" id="IPR036909">
    <property type="entry name" value="Cyt_c-like_dom_sf"/>
</dbReference>
<evidence type="ECO:0000256" key="1">
    <source>
        <dbReference type="SAM" id="Phobius"/>
    </source>
</evidence>
<reference evidence="2 3" key="1">
    <citation type="journal article" date="2022" name="IScience">
        <title>An ultrasensitive nanofiber-based assay for enzymatic hydrolysis and deep-sea microbial degradation of cellulose.</title>
        <authorList>
            <person name="Tsudome M."/>
            <person name="Tachioka M."/>
            <person name="Miyazaki M."/>
            <person name="Uchimura K."/>
            <person name="Tsuda M."/>
            <person name="Takaki Y."/>
            <person name="Deguchi S."/>
        </authorList>
    </citation>
    <scope>NUCLEOTIDE SEQUENCE [LARGE SCALE GENOMIC DNA]</scope>
    <source>
        <strain evidence="2 3">GE09</strain>
    </source>
</reference>
<feature type="transmembrane region" description="Helical" evidence="1">
    <location>
        <begin position="21"/>
        <end position="46"/>
    </location>
</feature>
<dbReference type="AlphaFoldDB" id="A0AAN1WEM7"/>
<dbReference type="Gene3D" id="1.10.760.10">
    <property type="entry name" value="Cytochrome c-like domain"/>
    <property type="match status" value="1"/>
</dbReference>
<evidence type="ECO:0000313" key="3">
    <source>
        <dbReference type="Proteomes" id="UP001320119"/>
    </source>
</evidence>
<evidence type="ECO:0000313" key="2">
    <source>
        <dbReference type="EMBL" id="BCD96177.1"/>
    </source>
</evidence>
<dbReference type="GO" id="GO:0004130">
    <property type="term" value="F:cytochrome-c peroxidase activity"/>
    <property type="evidence" value="ECO:0007669"/>
    <property type="project" value="TreeGrafter"/>
</dbReference>
<keyword evidence="1" id="KW-0812">Transmembrane</keyword>
<gene>
    <name evidence="2" type="ORF">MARGE09_P0376</name>
</gene>
<evidence type="ECO:0008006" key="4">
    <source>
        <dbReference type="Google" id="ProtNLM"/>
    </source>
</evidence>
<proteinExistence type="predicted"/>
<dbReference type="GO" id="GO:0020037">
    <property type="term" value="F:heme binding"/>
    <property type="evidence" value="ECO:0007669"/>
    <property type="project" value="InterPro"/>
</dbReference>
<sequence length="677" mass="74577">MISYHTCATHVKKFKWSWGTALVVLIVSIIIISRLSVAIGSIGYGLTPPSLPEYKSLEQQHVNPEGWEGDSQWFHHATQGTATLPIPYEWLLALEAPKSSPWWGIFSWTDAGPFMGEYILRLGFIESKASATNPDGLPIGIAKTDSIYFPGVDRKASAAGFTCAACHTGQMVLGNKRYIIDGGPAMTDLGLLTQSLGAALGQTALASNLVFFNGRFERFAQRVLGSNDNIVTRTALKKDLANTMSILITKTDTINVTEGFTRLDALNRIGNQVFSQDMGRNSNYSPINAPVNYPHLWTTSWFDWVQYDGSIMQPLIRNTGEALGVSAYVDVTAPDNQRFASSANIHNLVKIEEWLAGTDPFKNNKQFNGLLAPKWPSSFPDINKDLAREGEALYGELCAGCHLPPVGSDEFWSDKHWQPIAFKDSLKDAADNEIPGSEEIFKTDEKYLKLNIIPLEEIGTDPAQANVLVTRTVDATGLNLNTKVCTPVKDGSGNVLKYVNYQDSATANFGLALGAFVERTNNQWFNQNFIAQSDRPVLEGLRPNCLQVGAGYKARPLNGVWATAPFLHNGSVATLYDLLSPLESRPTFVELGNQSFDANHVGIEQGDKIKRFNKDKSHRSEAFTADYDNGRFILDTRELGNHNSGHLFTDDKAAVGKIGPKLTEDQKFALIEFLKTQ</sequence>
<dbReference type="SUPFAM" id="SSF46626">
    <property type="entry name" value="Cytochrome c"/>
    <property type="match status" value="1"/>
</dbReference>
<name>A0AAN1WEM7_9GAMM</name>